<dbReference type="EMBL" id="MVHS01000062">
    <property type="protein sequence ID" value="ORA65369.1"/>
    <property type="molecule type" value="Genomic_DNA"/>
</dbReference>
<dbReference type="GO" id="GO:0000160">
    <property type="term" value="P:phosphorelay signal transduction system"/>
    <property type="evidence" value="ECO:0007669"/>
    <property type="project" value="UniProtKB-KW"/>
</dbReference>
<feature type="non-terminal residue" evidence="6">
    <location>
        <position position="1"/>
    </location>
</feature>
<dbReference type="STRING" id="444597.BST26_18585"/>
<evidence type="ECO:0000256" key="4">
    <source>
        <dbReference type="SAM" id="Phobius"/>
    </source>
</evidence>
<evidence type="ECO:0000313" key="6">
    <source>
        <dbReference type="EMBL" id="ORA65369.1"/>
    </source>
</evidence>
<feature type="domain" description="Histidine kinase/HSP90-like ATPase" evidence="5">
    <location>
        <begin position="6"/>
        <end position="86"/>
    </location>
</feature>
<dbReference type="InterPro" id="IPR003594">
    <property type="entry name" value="HATPase_dom"/>
</dbReference>
<gene>
    <name evidence="6" type="ORF">BST26_18585</name>
</gene>
<protein>
    <recommendedName>
        <fullName evidence="5">Histidine kinase/HSP90-like ATPase domain-containing protein</fullName>
    </recommendedName>
</protein>
<proteinExistence type="predicted"/>
<keyword evidence="3" id="KW-0902">Two-component regulatory system</keyword>
<dbReference type="InterPro" id="IPR036890">
    <property type="entry name" value="HATPase_C_sf"/>
</dbReference>
<feature type="transmembrane region" description="Helical" evidence="4">
    <location>
        <begin position="168"/>
        <end position="186"/>
    </location>
</feature>
<dbReference type="PANTHER" id="PTHR24421:SF61">
    <property type="entry name" value="OXYGEN SENSOR HISTIDINE KINASE NREB"/>
    <property type="match status" value="1"/>
</dbReference>
<evidence type="ECO:0000259" key="5">
    <source>
        <dbReference type="Pfam" id="PF02518"/>
    </source>
</evidence>
<dbReference type="SUPFAM" id="SSF55874">
    <property type="entry name" value="ATPase domain of HSP90 chaperone/DNA topoisomerase II/histidine kinase"/>
    <property type="match status" value="1"/>
</dbReference>
<keyword evidence="4" id="KW-1133">Transmembrane helix</keyword>
<comment type="caution">
    <text evidence="6">The sequence shown here is derived from an EMBL/GenBank/DDBJ whole genome shotgun (WGS) entry which is preliminary data.</text>
</comment>
<name>A0A1X0CZI0_9MYCO</name>
<feature type="transmembrane region" description="Helical" evidence="4">
    <location>
        <begin position="217"/>
        <end position="236"/>
    </location>
</feature>
<evidence type="ECO:0000313" key="7">
    <source>
        <dbReference type="Proteomes" id="UP000192801"/>
    </source>
</evidence>
<feature type="transmembrane region" description="Helical" evidence="4">
    <location>
        <begin position="243"/>
        <end position="263"/>
    </location>
</feature>
<feature type="transmembrane region" description="Helical" evidence="4">
    <location>
        <begin position="117"/>
        <end position="137"/>
    </location>
</feature>
<dbReference type="AlphaFoldDB" id="A0A1X0CZI0"/>
<dbReference type="GO" id="GO:0016301">
    <property type="term" value="F:kinase activity"/>
    <property type="evidence" value="ECO:0007669"/>
    <property type="project" value="UniProtKB-KW"/>
</dbReference>
<feature type="transmembrane region" description="Helical" evidence="4">
    <location>
        <begin position="143"/>
        <end position="161"/>
    </location>
</feature>
<evidence type="ECO:0000256" key="3">
    <source>
        <dbReference type="ARBA" id="ARBA00023012"/>
    </source>
</evidence>
<sequence>RTAGPLTAAVAEVLNNVDRHARAASAVITVSDRAVTVADDGVGFDPARVRRGRGVDTSITARMRAAGGAATIVSALGAGTEVTLTWRGWPDEPPAAGPPPAEPPDAVRLIARVRRTFGLALTVYALANLAFAATAGGSGGFDAVLVGISAAATLCALPGILRDDWRLRGPALVVLAAVAVVQPLLLDPAQIGDSTHWTQASIGWCVVPLVLTRSTPVAVGTVVSYWVLGGAVAFLVDPSAAVLVNLGLGTASILGVQFFALVFNGMVREAAVVADAECESHQRLVAGEELARALRAEHQRRFGRLLDNVMALLGELATGEPLTDDLRSRSRAESRRLRALFDQAATFEQPLMRELRTLVDDAEDRGVEVTVDLGGDLDELDAAEVPALVDPIRVIVADARTFVRLVVTGLSGEVSVSAVCDRSAGPETFERSAGAEYVCTDDTVWVAVGRRTAAAVG</sequence>
<evidence type="ECO:0000256" key="2">
    <source>
        <dbReference type="ARBA" id="ARBA00022777"/>
    </source>
</evidence>
<dbReference type="Gene3D" id="3.30.565.10">
    <property type="entry name" value="Histidine kinase-like ATPase, C-terminal domain"/>
    <property type="match status" value="1"/>
</dbReference>
<dbReference type="PANTHER" id="PTHR24421">
    <property type="entry name" value="NITRATE/NITRITE SENSOR PROTEIN NARX-RELATED"/>
    <property type="match status" value="1"/>
</dbReference>
<keyword evidence="4" id="KW-0812">Transmembrane</keyword>
<evidence type="ECO:0000256" key="1">
    <source>
        <dbReference type="ARBA" id="ARBA00022679"/>
    </source>
</evidence>
<dbReference type="Proteomes" id="UP000192801">
    <property type="component" value="Unassembled WGS sequence"/>
</dbReference>
<organism evidence="6 7">
    <name type="scientific">Mycolicibacterium insubricum</name>
    <dbReference type="NCBI Taxonomy" id="444597"/>
    <lineage>
        <taxon>Bacteria</taxon>
        <taxon>Bacillati</taxon>
        <taxon>Actinomycetota</taxon>
        <taxon>Actinomycetes</taxon>
        <taxon>Mycobacteriales</taxon>
        <taxon>Mycobacteriaceae</taxon>
        <taxon>Mycolicibacterium</taxon>
    </lineage>
</organism>
<keyword evidence="7" id="KW-1185">Reference proteome</keyword>
<accession>A0A1X0CZI0</accession>
<dbReference type="InterPro" id="IPR050482">
    <property type="entry name" value="Sensor_HK_TwoCompSys"/>
</dbReference>
<keyword evidence="2" id="KW-0418">Kinase</keyword>
<reference evidence="6 7" key="1">
    <citation type="submission" date="2016-12" db="EMBL/GenBank/DDBJ databases">
        <title>The new phylogeny of genus Mycobacterium.</title>
        <authorList>
            <person name="Tortoli E."/>
            <person name="Trovato A."/>
            <person name="Cirillo D.M."/>
        </authorList>
    </citation>
    <scope>NUCLEOTIDE SEQUENCE [LARGE SCALE GENOMIC DNA]</scope>
    <source>
        <strain evidence="6 7">DSM 45130</strain>
    </source>
</reference>
<keyword evidence="4" id="KW-0472">Membrane</keyword>
<dbReference type="Pfam" id="PF02518">
    <property type="entry name" value="HATPase_c"/>
    <property type="match status" value="1"/>
</dbReference>
<keyword evidence="1" id="KW-0808">Transferase</keyword>
<dbReference type="RefSeq" id="WP_337360490.1">
    <property type="nucleotide sequence ID" value="NZ_MVHS01000062.1"/>
</dbReference>